<protein>
    <recommendedName>
        <fullName evidence="3">Glyoxalase/bleomycin resistance protein/dioxygenase</fullName>
    </recommendedName>
</protein>
<dbReference type="Proteomes" id="UP000011740">
    <property type="component" value="Unassembled WGS sequence"/>
</dbReference>
<dbReference type="EMBL" id="AORZ01000148">
    <property type="protein sequence ID" value="EME97043.1"/>
    <property type="molecule type" value="Genomic_DNA"/>
</dbReference>
<dbReference type="STRING" id="1223523.H340_28460"/>
<organism evidence="1 2">
    <name type="scientific">Streptomyces mobaraensis (strain ATCC 29032 / DSM 40847 / JCM 4168 / NBRC 13819 / NCIMB 11159 / IPCR 16-22)</name>
    <dbReference type="NCBI Taxonomy" id="1223523"/>
    <lineage>
        <taxon>Bacteria</taxon>
        <taxon>Bacillati</taxon>
        <taxon>Actinomycetota</taxon>
        <taxon>Actinomycetes</taxon>
        <taxon>Kitasatosporales</taxon>
        <taxon>Streptomycetaceae</taxon>
        <taxon>Streptomyces</taxon>
    </lineage>
</organism>
<dbReference type="AlphaFoldDB" id="M2ZWE7"/>
<name>M2ZWE7_STRM1</name>
<evidence type="ECO:0008006" key="3">
    <source>
        <dbReference type="Google" id="ProtNLM"/>
    </source>
</evidence>
<evidence type="ECO:0000313" key="1">
    <source>
        <dbReference type="EMBL" id="EME97043.1"/>
    </source>
</evidence>
<proteinExistence type="predicted"/>
<accession>M2ZWE7</accession>
<gene>
    <name evidence="1" type="ORF">H340_28460</name>
</gene>
<sequence>MYFMDPSGHATELITVPYGGWPA</sequence>
<evidence type="ECO:0000313" key="2">
    <source>
        <dbReference type="Proteomes" id="UP000011740"/>
    </source>
</evidence>
<reference evidence="1 2" key="1">
    <citation type="journal article" date="2013" name="Genome Announc.">
        <title>Whole-Genome Shotgun Assembly and Analysis of the Genome of Streptomyces mobaraensis DSM 40847, a Strain for Industrial Production of Microbial Transglutaminase.</title>
        <authorList>
            <person name="Yang H."/>
            <person name="He T."/>
            <person name="Wu W."/>
            <person name="Zhu W."/>
            <person name="Lu B."/>
            <person name="Sun W."/>
        </authorList>
    </citation>
    <scope>NUCLEOTIDE SEQUENCE [LARGE SCALE GENOMIC DNA]</scope>
    <source>
        <strain evidence="1 2">DSM 40847</strain>
    </source>
</reference>
<comment type="caution">
    <text evidence="1">The sequence shown here is derived from an EMBL/GenBank/DDBJ whole genome shotgun (WGS) entry which is preliminary data.</text>
</comment>